<accession>A0ABS4JVN1</accession>
<protein>
    <submittedName>
        <fullName evidence="1">Coiled-coil protein SlyX</fullName>
    </submittedName>
</protein>
<evidence type="ECO:0000313" key="1">
    <source>
        <dbReference type="EMBL" id="MBP2018961.1"/>
    </source>
</evidence>
<reference evidence="1 2" key="1">
    <citation type="submission" date="2021-03" db="EMBL/GenBank/DDBJ databases">
        <title>Genomic Encyclopedia of Type Strains, Phase IV (KMG-IV): sequencing the most valuable type-strain genomes for metagenomic binning, comparative biology and taxonomic classification.</title>
        <authorList>
            <person name="Goeker M."/>
        </authorList>
    </citation>
    <scope>NUCLEOTIDE SEQUENCE [LARGE SCALE GENOMIC DNA]</scope>
    <source>
        <strain evidence="1 2">DSM 27138</strain>
    </source>
</reference>
<name>A0ABS4JVN1_9FIRM</name>
<keyword evidence="2" id="KW-1185">Reference proteome</keyword>
<dbReference type="EMBL" id="JAGGLG010000020">
    <property type="protein sequence ID" value="MBP2018961.1"/>
    <property type="molecule type" value="Genomic_DNA"/>
</dbReference>
<dbReference type="Proteomes" id="UP001519289">
    <property type="component" value="Unassembled WGS sequence"/>
</dbReference>
<organism evidence="1 2">
    <name type="scientific">Symbiobacterium terraclitae</name>
    <dbReference type="NCBI Taxonomy" id="557451"/>
    <lineage>
        <taxon>Bacteria</taxon>
        <taxon>Bacillati</taxon>
        <taxon>Bacillota</taxon>
        <taxon>Clostridia</taxon>
        <taxon>Eubacteriales</taxon>
        <taxon>Symbiobacteriaceae</taxon>
        <taxon>Symbiobacterium</taxon>
    </lineage>
</organism>
<evidence type="ECO:0000313" key="2">
    <source>
        <dbReference type="Proteomes" id="UP001519289"/>
    </source>
</evidence>
<comment type="caution">
    <text evidence="1">The sequence shown here is derived from an EMBL/GenBank/DDBJ whole genome shotgun (WGS) entry which is preliminary data.</text>
</comment>
<sequence>MSDWRAKLAGLNEQLQAQERAEGERKAAVLKGFRRRLEELKPVLEEARAFGEAFGVDLAFHISRFDERYPYLELTILKPRLQYRVECRDGVIAERLKEGEAPVAERRVTLEDLSVKAFEQRLTGWVRTAAEANRRLPWRGR</sequence>
<gene>
    <name evidence="1" type="ORF">J2Z79_002377</name>
</gene>
<dbReference type="RefSeq" id="WP_209467084.1">
    <property type="nucleotide sequence ID" value="NZ_JAGGLG010000020.1"/>
</dbReference>
<proteinExistence type="predicted"/>